<feature type="transmembrane region" description="Helical" evidence="1">
    <location>
        <begin position="12"/>
        <end position="37"/>
    </location>
</feature>
<keyword evidence="1" id="KW-0472">Membrane</keyword>
<dbReference type="GeneID" id="22277045"/>
<evidence type="ECO:0000313" key="3">
    <source>
        <dbReference type="Proteomes" id="UP000027382"/>
    </source>
</evidence>
<evidence type="ECO:0000256" key="1">
    <source>
        <dbReference type="SAM" id="Phobius"/>
    </source>
</evidence>
<proteinExistence type="predicted"/>
<dbReference type="OrthoDB" id="34815at10239"/>
<accession>A0A068EQB0</accession>
<evidence type="ECO:0000313" key="2">
    <source>
        <dbReference type="EMBL" id="AID50537.1"/>
    </source>
</evidence>
<keyword evidence="3" id="KW-1185">Reference proteome</keyword>
<reference evidence="2" key="1">
    <citation type="journal article" date="2014" name="Virology">
        <title>The odd one out: Bacillus ACT bacteriophage CP-51 exhibits unusual properties compared to related Spounavirinae W.Ph. and Bastille.</title>
        <authorList>
            <person name="Klumpp J."/>
            <person name="Schmuki M."/>
            <person name="Sozhamannan S."/>
            <person name="Beyer W."/>
            <person name="Fouts D.E."/>
            <person name="Bernbach V."/>
            <person name="Calendar R."/>
            <person name="Loessner M.J."/>
        </authorList>
    </citation>
    <scope>NUCLEOTIDE SEQUENCE [LARGE SCALE GENOMIC DNA]</scope>
</reference>
<feature type="transmembrane region" description="Helical" evidence="1">
    <location>
        <begin position="49"/>
        <end position="69"/>
    </location>
</feature>
<keyword evidence="1" id="KW-0812">Transmembrane</keyword>
<dbReference type="KEGG" id="vg:22277045"/>
<dbReference type="EMBL" id="KF554508">
    <property type="protein sequence ID" value="AID50537.1"/>
    <property type="molecule type" value="Genomic_DNA"/>
</dbReference>
<dbReference type="Proteomes" id="UP000027382">
    <property type="component" value="Segment"/>
</dbReference>
<sequence>MGVRIQNTIRQVWMCWMFASLFQLAGILLVGAIWWGILDLDEYYATNPPMLTIRCIEILGWVTSFIMVYRLEKKEGSL</sequence>
<dbReference type="RefSeq" id="YP_009099146.1">
    <property type="nucleotide sequence ID" value="NC_025423.1"/>
</dbReference>
<keyword evidence="1" id="KW-1133">Transmembrane helix</keyword>
<organism evidence="2 3">
    <name type="scientific">Bacillus phage CP-51</name>
    <dbReference type="NCBI Taxonomy" id="1391188"/>
    <lineage>
        <taxon>Viruses</taxon>
        <taxon>Duplodnaviria</taxon>
        <taxon>Heunggongvirae</taxon>
        <taxon>Uroviricota</taxon>
        <taxon>Caudoviricetes</taxon>
        <taxon>Herelleviridae</taxon>
        <taxon>Spounavirinae</taxon>
        <taxon>Siminovitchvirus</taxon>
        <taxon>Siminovitchvirus CP51</taxon>
    </lineage>
</organism>
<name>A0A068EQB0_9CAUD</name>
<protein>
    <submittedName>
        <fullName evidence="2">Uncharacterized protein</fullName>
    </submittedName>
</protein>